<organism evidence="2 3">
    <name type="scientific">Pygocentrus nattereri</name>
    <name type="common">Red-bellied piranha</name>
    <dbReference type="NCBI Taxonomy" id="42514"/>
    <lineage>
        <taxon>Eukaryota</taxon>
        <taxon>Metazoa</taxon>
        <taxon>Chordata</taxon>
        <taxon>Craniata</taxon>
        <taxon>Vertebrata</taxon>
        <taxon>Euteleostomi</taxon>
        <taxon>Actinopterygii</taxon>
        <taxon>Neopterygii</taxon>
        <taxon>Teleostei</taxon>
        <taxon>Ostariophysi</taxon>
        <taxon>Characiformes</taxon>
        <taxon>Characoidei</taxon>
        <taxon>Pygocentrus</taxon>
    </lineage>
</organism>
<dbReference type="Ensembl" id="ENSPNAT00000018753.2">
    <property type="protein sequence ID" value="ENSPNAP00000011699.1"/>
    <property type="gene ID" value="ENSPNAG00000017369.2"/>
</dbReference>
<dbReference type="GeneTree" id="ENSGT00390000017064"/>
<dbReference type="RefSeq" id="XP_017546307.1">
    <property type="nucleotide sequence ID" value="XM_017690818.2"/>
</dbReference>
<reference evidence="2" key="2">
    <citation type="submission" date="2025-08" db="UniProtKB">
        <authorList>
            <consortium name="Ensembl"/>
        </authorList>
    </citation>
    <scope>IDENTIFICATION</scope>
</reference>
<dbReference type="InterPro" id="IPR033214">
    <property type="entry name" value="AKIP1"/>
</dbReference>
<dbReference type="GO" id="GO:1901222">
    <property type="term" value="P:regulation of non-canonical NF-kappaB signal transduction"/>
    <property type="evidence" value="ECO:0007669"/>
    <property type="project" value="InterPro"/>
</dbReference>
<reference evidence="2 3" key="1">
    <citation type="submission" date="2020-10" db="EMBL/GenBank/DDBJ databases">
        <title>Pygocentrus nattereri (red-bellied piranha) genome, fPygNat1, primary haplotype.</title>
        <authorList>
            <person name="Myers G."/>
            <person name="Meyer A."/>
            <person name="Karagic N."/>
            <person name="Pippel M."/>
            <person name="Winkler S."/>
            <person name="Tracey A."/>
            <person name="Wood J."/>
            <person name="Formenti G."/>
            <person name="Howe K."/>
            <person name="Fedrigo O."/>
            <person name="Jarvis E.D."/>
        </authorList>
    </citation>
    <scope>NUCLEOTIDE SEQUENCE [LARGE SCALE GENOMIC DNA]</scope>
</reference>
<dbReference type="OrthoDB" id="5945634at2759"/>
<dbReference type="PANTHER" id="PTHR14330:SF2">
    <property type="entry name" value="A-KINASE-INTERACTING PROTEIN 1"/>
    <property type="match status" value="1"/>
</dbReference>
<reference evidence="2" key="3">
    <citation type="submission" date="2025-09" db="UniProtKB">
        <authorList>
            <consortium name="Ensembl"/>
        </authorList>
    </citation>
    <scope>IDENTIFICATION</scope>
</reference>
<proteinExistence type="predicted"/>
<dbReference type="GeneID" id="108423491"/>
<dbReference type="AlphaFoldDB" id="A0A3B4CMB6"/>
<dbReference type="STRING" id="42514.ENSPNAP00000011699"/>
<protein>
    <submittedName>
        <fullName evidence="2">A kinase (PRKA) interacting protein 1</fullName>
    </submittedName>
</protein>
<feature type="region of interest" description="Disordered" evidence="1">
    <location>
        <begin position="37"/>
        <end position="70"/>
    </location>
</feature>
<accession>A0A3B4CMB6</accession>
<keyword evidence="3" id="KW-1185">Reference proteome</keyword>
<dbReference type="CTD" id="56672"/>
<dbReference type="Proteomes" id="UP001501920">
    <property type="component" value="Chromosome 7"/>
</dbReference>
<dbReference type="PANTHER" id="PTHR14330">
    <property type="entry name" value="A-KINASE-INTERACTING PROTEIN 1"/>
    <property type="match status" value="1"/>
</dbReference>
<dbReference type="GO" id="GO:0005654">
    <property type="term" value="C:nucleoplasm"/>
    <property type="evidence" value="ECO:0007669"/>
    <property type="project" value="TreeGrafter"/>
</dbReference>
<name>A0A3B4CMB6_PYGNA</name>
<evidence type="ECO:0000313" key="3">
    <source>
        <dbReference type="Proteomes" id="UP001501920"/>
    </source>
</evidence>
<sequence>MEAVMRQPLSTAGQSWLESSLQRSSKLGLEVLERAKRRSVDWSSARVPNQKRRAKEKHGEVQEDQEDPSVHVSLDRSFAKIMQHMSETTYQCKNFYKSVGSAKASEREKNHVCRFHSLHLPHTSRRTQPAAFASRRAHCTGLSEPEDFLIEVSPGTYSITAAVQDAGPQTRVVRINAGESKRLTFNL</sequence>
<evidence type="ECO:0000313" key="2">
    <source>
        <dbReference type="Ensembl" id="ENSPNAP00000011699.1"/>
    </source>
</evidence>
<feature type="region of interest" description="Disordered" evidence="1">
    <location>
        <begin position="1"/>
        <end position="20"/>
    </location>
</feature>
<evidence type="ECO:0000256" key="1">
    <source>
        <dbReference type="SAM" id="MobiDB-lite"/>
    </source>
</evidence>
<dbReference type="OMA" id="RIMAEFM"/>
<feature type="compositionally biased region" description="Polar residues" evidence="1">
    <location>
        <begin position="8"/>
        <end position="20"/>
    </location>
</feature>